<dbReference type="PIRSF" id="PIRSF034888">
    <property type="entry name" value="P-loop_UCP034888"/>
    <property type="match status" value="1"/>
</dbReference>
<protein>
    <submittedName>
        <fullName evidence="2">AAA family ATPase</fullName>
    </submittedName>
</protein>
<dbReference type="InterPro" id="IPR014592">
    <property type="entry name" value="P-loop_UCP034888"/>
</dbReference>
<feature type="domain" description="Endonuclease GajA/Old nuclease/RecF-like AAA" evidence="1">
    <location>
        <begin position="294"/>
        <end position="412"/>
    </location>
</feature>
<dbReference type="SUPFAM" id="SSF52540">
    <property type="entry name" value="P-loop containing nucleoside triphosphate hydrolases"/>
    <property type="match status" value="1"/>
</dbReference>
<comment type="caution">
    <text evidence="2">The sequence shown here is derived from an EMBL/GenBank/DDBJ whole genome shotgun (WGS) entry which is preliminary data.</text>
</comment>
<proteinExistence type="predicted"/>
<evidence type="ECO:0000259" key="1">
    <source>
        <dbReference type="Pfam" id="PF13175"/>
    </source>
</evidence>
<dbReference type="EMBL" id="SIJK02000094">
    <property type="protein sequence ID" value="MBP1468777.1"/>
    <property type="molecule type" value="Genomic_DNA"/>
</dbReference>
<gene>
    <name evidence="2" type="ORF">EYB53_023910</name>
</gene>
<dbReference type="InterPro" id="IPR051396">
    <property type="entry name" value="Bact_Antivir_Def_Nuclease"/>
</dbReference>
<keyword evidence="3" id="KW-1185">Reference proteome</keyword>
<dbReference type="InterPro" id="IPR041685">
    <property type="entry name" value="AAA_GajA/Old/RecF-like"/>
</dbReference>
<dbReference type="RefSeq" id="WP_167857586.1">
    <property type="nucleotide sequence ID" value="NZ_SIJK02000094.1"/>
</dbReference>
<dbReference type="Pfam" id="PF13175">
    <property type="entry name" value="AAA_15"/>
    <property type="match status" value="2"/>
</dbReference>
<name>A0ABS4DH56_9CHLR</name>
<sequence length="501" mass="56749">MITRISLDAFKAFQSLRISLRPITVIAGANSSGKSSLIQSLLLLRQTLEGRRNRPLILNGEYLQLSEYSDVVFGKLLTDNFSIGLRFKTETLPSDITDERLGEFFGPAEIDLIRESRPQMQTEYHITFGFHPDNQDIYVQQGLIHAQYGPLIDRPFRLEFNLDGNVYSGSITTPQIDTLGLPIQEEFTDIVAWYYFLPQRISRAIDVEGEELEVDVKILDLLGLQVLIDTLSQQLHYIGPLRSEPQRAYLGQVDRSNLDFRGGNVLQVLLDEQHRLVSFPIKGTDRVEEIPLIDAVNRTLTDVLGLHQTIKPLKLNNVVNQLALPLDMPDEVNSLTRSGEKYVTIADVGFGISQVLPVIVAGLLAKPGETLVVEQPEAHLHPRVQSSLADFFVLLFQSGKNVIVETHSEHLINGFREQMAMDLDNQLSLHKNFQLVFVQPAPSNDRIKGASYTEMTFDEYGYGIEWPPEFLPRSTIESQELLRLIAEKRKFRRNKNKANES</sequence>
<evidence type="ECO:0000313" key="2">
    <source>
        <dbReference type="EMBL" id="MBP1468777.1"/>
    </source>
</evidence>
<accession>A0ABS4DH56</accession>
<dbReference type="Gene3D" id="3.40.50.300">
    <property type="entry name" value="P-loop containing nucleotide triphosphate hydrolases"/>
    <property type="match status" value="2"/>
</dbReference>
<dbReference type="PANTHER" id="PTHR43581">
    <property type="entry name" value="ATP/GTP PHOSPHATASE"/>
    <property type="match status" value="1"/>
</dbReference>
<evidence type="ECO:0000313" key="3">
    <source>
        <dbReference type="Proteomes" id="UP001193081"/>
    </source>
</evidence>
<feature type="domain" description="Endonuclease GajA/Old nuclease/RecF-like AAA" evidence="1">
    <location>
        <begin position="1"/>
        <end position="51"/>
    </location>
</feature>
<dbReference type="Proteomes" id="UP001193081">
    <property type="component" value="Unassembled WGS sequence"/>
</dbReference>
<organism evidence="2 3">
    <name type="scientific">Candidatus Chloroploca mongolica</name>
    <dbReference type="NCBI Taxonomy" id="2528176"/>
    <lineage>
        <taxon>Bacteria</taxon>
        <taxon>Bacillati</taxon>
        <taxon>Chloroflexota</taxon>
        <taxon>Chloroflexia</taxon>
        <taxon>Chloroflexales</taxon>
        <taxon>Chloroflexineae</taxon>
        <taxon>Oscillochloridaceae</taxon>
        <taxon>Candidatus Chloroploca</taxon>
    </lineage>
</organism>
<dbReference type="PANTHER" id="PTHR43581:SF2">
    <property type="entry name" value="EXCINUCLEASE ATPASE SUBUNIT"/>
    <property type="match status" value="1"/>
</dbReference>
<dbReference type="InterPro" id="IPR027417">
    <property type="entry name" value="P-loop_NTPase"/>
</dbReference>
<reference evidence="2 3" key="1">
    <citation type="submission" date="2021-03" db="EMBL/GenBank/DDBJ databases">
        <authorList>
            <person name="Grouzdev D.S."/>
        </authorList>
    </citation>
    <scope>NUCLEOTIDE SEQUENCE [LARGE SCALE GENOMIC DNA]</scope>
    <source>
        <strain evidence="2 3">M50-1</strain>
    </source>
</reference>